<evidence type="ECO:0000256" key="9">
    <source>
        <dbReference type="SAM" id="Phobius"/>
    </source>
</evidence>
<dbReference type="EMBL" id="JANBUO010000278">
    <property type="protein sequence ID" value="KAJ2805553.1"/>
    <property type="molecule type" value="Genomic_DNA"/>
</dbReference>
<evidence type="ECO:0000256" key="4">
    <source>
        <dbReference type="ARBA" id="ARBA00022692"/>
    </source>
</evidence>
<keyword evidence="8 9" id="KW-0472">Membrane</keyword>
<protein>
    <submittedName>
        <fullName evidence="11">ATP-binding cassette transporter snq2</fullName>
    </submittedName>
</protein>
<keyword evidence="5" id="KW-0547">Nucleotide-binding</keyword>
<dbReference type="InterPro" id="IPR027417">
    <property type="entry name" value="P-loop_NTPase"/>
</dbReference>
<comment type="caution">
    <text evidence="11">The sequence shown here is derived from an EMBL/GenBank/DDBJ whole genome shotgun (WGS) entry which is preliminary data.</text>
</comment>
<accession>A0A9W8HVW1</accession>
<dbReference type="GO" id="GO:0140359">
    <property type="term" value="F:ABC-type transporter activity"/>
    <property type="evidence" value="ECO:0007669"/>
    <property type="project" value="InterPro"/>
</dbReference>
<dbReference type="FunFam" id="3.40.50.300:FF:000054">
    <property type="entry name" value="ABC multidrug transporter atrF"/>
    <property type="match status" value="1"/>
</dbReference>
<comment type="similarity">
    <text evidence="2">Belongs to the ABC transporter superfamily. ABCG family. PDR (TC 3.A.1.205) subfamily.</text>
</comment>
<evidence type="ECO:0000259" key="10">
    <source>
        <dbReference type="PROSITE" id="PS50893"/>
    </source>
</evidence>
<evidence type="ECO:0000256" key="6">
    <source>
        <dbReference type="ARBA" id="ARBA00022840"/>
    </source>
</evidence>
<feature type="transmembrane region" description="Helical" evidence="9">
    <location>
        <begin position="1165"/>
        <end position="1184"/>
    </location>
</feature>
<evidence type="ECO:0000256" key="1">
    <source>
        <dbReference type="ARBA" id="ARBA00004141"/>
    </source>
</evidence>
<dbReference type="GO" id="GO:0016887">
    <property type="term" value="F:ATP hydrolysis activity"/>
    <property type="evidence" value="ECO:0007669"/>
    <property type="project" value="InterPro"/>
</dbReference>
<dbReference type="CDD" id="cd03232">
    <property type="entry name" value="ABCG_PDR_domain2"/>
    <property type="match status" value="1"/>
</dbReference>
<evidence type="ECO:0000313" key="12">
    <source>
        <dbReference type="Proteomes" id="UP001140094"/>
    </source>
</evidence>
<reference evidence="11" key="1">
    <citation type="submission" date="2022-07" db="EMBL/GenBank/DDBJ databases">
        <title>Phylogenomic reconstructions and comparative analyses of Kickxellomycotina fungi.</title>
        <authorList>
            <person name="Reynolds N.K."/>
            <person name="Stajich J.E."/>
            <person name="Barry K."/>
            <person name="Grigoriev I.V."/>
            <person name="Crous P."/>
            <person name="Smith M.E."/>
        </authorList>
    </citation>
    <scope>NUCLEOTIDE SEQUENCE</scope>
    <source>
        <strain evidence="11">NRRL 1565</strain>
    </source>
</reference>
<feature type="transmembrane region" description="Helical" evidence="9">
    <location>
        <begin position="610"/>
        <end position="632"/>
    </location>
</feature>
<comment type="subcellular location">
    <subcellularLocation>
        <location evidence="1">Membrane</location>
        <topology evidence="1">Multi-pass membrane protein</topology>
    </subcellularLocation>
</comment>
<dbReference type="SMART" id="SM00382">
    <property type="entry name" value="AAA"/>
    <property type="match status" value="2"/>
</dbReference>
<evidence type="ECO:0000256" key="8">
    <source>
        <dbReference type="ARBA" id="ARBA00023136"/>
    </source>
</evidence>
<feature type="non-terminal residue" evidence="11">
    <location>
        <position position="1359"/>
    </location>
</feature>
<dbReference type="Pfam" id="PF00005">
    <property type="entry name" value="ABC_tran"/>
    <property type="match status" value="2"/>
</dbReference>
<dbReference type="SUPFAM" id="SSF52540">
    <property type="entry name" value="P-loop containing nucleoside triphosphate hydrolases"/>
    <property type="match status" value="2"/>
</dbReference>
<dbReference type="PROSITE" id="PS50893">
    <property type="entry name" value="ABC_TRANSPORTER_2"/>
    <property type="match status" value="2"/>
</dbReference>
<evidence type="ECO:0000313" key="11">
    <source>
        <dbReference type="EMBL" id="KAJ2805553.1"/>
    </source>
</evidence>
<dbReference type="InterPro" id="IPR034003">
    <property type="entry name" value="ABCG_PDR_2"/>
</dbReference>
<keyword evidence="7 9" id="KW-1133">Transmembrane helix</keyword>
<keyword evidence="6 11" id="KW-0067">ATP-binding</keyword>
<dbReference type="InterPro" id="IPR034001">
    <property type="entry name" value="ABCG_PDR_1"/>
</dbReference>
<feature type="transmembrane region" description="Helical" evidence="9">
    <location>
        <begin position="1233"/>
        <end position="1263"/>
    </location>
</feature>
<proteinExistence type="inferred from homology"/>
<feature type="transmembrane region" description="Helical" evidence="9">
    <location>
        <begin position="571"/>
        <end position="604"/>
    </location>
</feature>
<dbReference type="Pfam" id="PF19055">
    <property type="entry name" value="ABC2_membrane_7"/>
    <property type="match status" value="1"/>
</dbReference>
<dbReference type="InterPro" id="IPR017871">
    <property type="entry name" value="ABC_transporter-like_CS"/>
</dbReference>
<dbReference type="Pfam" id="PF06422">
    <property type="entry name" value="PDR_CDR"/>
    <property type="match status" value="1"/>
</dbReference>
<feature type="domain" description="ABC transporter" evidence="10">
    <location>
        <begin position="830"/>
        <end position="1074"/>
    </location>
</feature>
<feature type="transmembrane region" description="Helical" evidence="9">
    <location>
        <begin position="1275"/>
        <end position="1298"/>
    </location>
</feature>
<name>A0A9W8HVW1_9FUNG</name>
<dbReference type="InterPro" id="IPR003439">
    <property type="entry name" value="ABC_transporter-like_ATP-bd"/>
</dbReference>
<dbReference type="Gene3D" id="3.40.50.300">
    <property type="entry name" value="P-loop containing nucleotide triphosphate hydrolases"/>
    <property type="match status" value="2"/>
</dbReference>
<feature type="transmembrane region" description="Helical" evidence="9">
    <location>
        <begin position="1196"/>
        <end position="1213"/>
    </location>
</feature>
<dbReference type="PROSITE" id="PS00211">
    <property type="entry name" value="ABC_TRANSPORTER_1"/>
    <property type="match status" value="1"/>
</dbReference>
<dbReference type="PANTHER" id="PTHR19241">
    <property type="entry name" value="ATP-BINDING CASSETTE TRANSPORTER"/>
    <property type="match status" value="1"/>
</dbReference>
<dbReference type="InterPro" id="IPR003593">
    <property type="entry name" value="AAA+_ATPase"/>
</dbReference>
<dbReference type="GO" id="GO:0016020">
    <property type="term" value="C:membrane"/>
    <property type="evidence" value="ECO:0007669"/>
    <property type="project" value="UniProtKB-SubCell"/>
</dbReference>
<dbReference type="InterPro" id="IPR010929">
    <property type="entry name" value="PDR_CDR_ABC"/>
</dbReference>
<sequence length="1359" mass="152772">MGSFEKDAQREGPLSISELRALPVTATASGGCASVASEALTSFGEPLHVSVTRGTSRFQSIQRTYSRPISLDEEEATPPFPGSAFDLTAWLTGRQQVQGPPFAKHIGLVFDDLSVFGDNVSNRHIATVVTPLYKILMSAVHGFGIAKLFRKNDNHRQLLHGMSGVVADGEMLLVLGRPGAGCSTLLRVLGNRRGTYRRIDGRVSYGGLDPETVQRHYRGEVAYNQEDDVHFPTLTVRKTLEFAIQCKMPSKRMLKDRDGYRREFLDTLLDMYGLTGCADTIVGNTFLRGISGGERKRVSIAEQVASGASVDVWDGSTRGLDSSSALDYVRSLRITTDVLHKATVVTIYQASENIYDLFDKVMVVDEGRQLYFGPANQAVEYFRALGIDKPPRQTTSDFLTGVTQLHERRVLPGWKDKAPKSAEDFERAWLASSQRKSVKEQVEAFEAQMLESKHGREIRDFVDQIKMGTSKLRRRSPYTTTFFFQLGKLFRREWEIFIGERGELLFKLIDNVSFASIIGTLFLKLPQSSDGAFTRGGLLFFAVLFISLNAQAEMPKTVAGREVVYKHKSFAMYHPAALSLAQTIVEIPFMVLQLIFFSIILYFASGLERTAGQFFTFLLFLFTSGLCLTAFFRLIGNVSPNIDTAHTLSGISLLIMILNVGYLQPPNSMHPWFEWLYWINPLAYGFKALICNEFRNLEMRCTDSHLIPNGPNFTDINHQVCTLQGAVPGERIVHGRDYLSAGYQFRIEDQWIDFVAVLCFWALFVFLIAVVMEWVEFGNTGYSINVYKRYKPKVEQVTEDITENTKKSLMYTDTLDKDTSHAHVDQGTTFTWRGISYTVPVKGGERQLLDGISGYIKPGTMTALMGASGAGKTTLLDALSQRKTIGKLEGEMLMNGAPQPRSFRRVTGYCEQLDVHNPHATVREALRFSAYLRQPASVTIAEKDQYVERVIFLLGLTNIGDCLIGEASSGEGISLEERKRLTIGVELVSRPKILFLDEPTSGLDAQASFKIVHFLRRLAAEGQTILCTIHQPSAMLFEQFDRLLLLVRGGHTVYFGNLGKDAQTLISYFERNGADKCAPTANPAEYILDVVGKGSTIDWPQIWNDSKERTAVESEIDRTNELKNGGADQSTEDDDRVFAQSHLYQTQLVTRRMFLSYWRNIEYNWTRLALQAVCALLLGFTFWNLSSGSADLQNKVMAIFMTAVLSVLIINQVQPEYFRQRQYYSRESSTNQYGWRAFAFAIIVTEWPFSFVSNTLFFVAFYWTVGLNGITDRIGYFYLLYIVLGVFSLSLGQAIASFSPSEVVAAMINPVFTAMSTLFCGVTVPYAQMPKFWRSWMYWLSPYTYYVEGVVTNDLHSSV</sequence>
<keyword evidence="4 9" id="KW-0812">Transmembrane</keyword>
<dbReference type="Pfam" id="PF01061">
    <property type="entry name" value="ABC2_membrane"/>
    <property type="match status" value="2"/>
</dbReference>
<feature type="transmembrane region" description="Helical" evidence="9">
    <location>
        <begin position="644"/>
        <end position="663"/>
    </location>
</feature>
<evidence type="ECO:0000256" key="7">
    <source>
        <dbReference type="ARBA" id="ARBA00022989"/>
    </source>
</evidence>
<feature type="transmembrane region" description="Helical" evidence="9">
    <location>
        <begin position="1304"/>
        <end position="1327"/>
    </location>
</feature>
<dbReference type="CDD" id="cd03233">
    <property type="entry name" value="ABCG_PDR_domain1"/>
    <property type="match status" value="1"/>
</dbReference>
<dbReference type="OrthoDB" id="245989at2759"/>
<dbReference type="InterPro" id="IPR013525">
    <property type="entry name" value="ABC2_TM"/>
</dbReference>
<dbReference type="GO" id="GO:0005524">
    <property type="term" value="F:ATP binding"/>
    <property type="evidence" value="ECO:0007669"/>
    <property type="project" value="UniProtKB-KW"/>
</dbReference>
<dbReference type="InterPro" id="IPR043926">
    <property type="entry name" value="ABCG_dom"/>
</dbReference>
<dbReference type="PROSITE" id="PS51257">
    <property type="entry name" value="PROKAR_LIPOPROTEIN"/>
    <property type="match status" value="1"/>
</dbReference>
<feature type="domain" description="ABC transporter" evidence="10">
    <location>
        <begin position="143"/>
        <end position="391"/>
    </location>
</feature>
<organism evidence="11 12">
    <name type="scientific">Coemansia guatemalensis</name>
    <dbReference type="NCBI Taxonomy" id="2761395"/>
    <lineage>
        <taxon>Eukaryota</taxon>
        <taxon>Fungi</taxon>
        <taxon>Fungi incertae sedis</taxon>
        <taxon>Zoopagomycota</taxon>
        <taxon>Kickxellomycotina</taxon>
        <taxon>Kickxellomycetes</taxon>
        <taxon>Kickxellales</taxon>
        <taxon>Kickxellaceae</taxon>
        <taxon>Coemansia</taxon>
    </lineage>
</organism>
<evidence type="ECO:0000256" key="5">
    <source>
        <dbReference type="ARBA" id="ARBA00022741"/>
    </source>
</evidence>
<keyword evidence="12" id="KW-1185">Reference proteome</keyword>
<gene>
    <name evidence="11" type="primary">SNQ2_3</name>
    <name evidence="11" type="ORF">H4R20_002045</name>
</gene>
<evidence type="ECO:0000256" key="3">
    <source>
        <dbReference type="ARBA" id="ARBA00022448"/>
    </source>
</evidence>
<dbReference type="Proteomes" id="UP001140094">
    <property type="component" value="Unassembled WGS sequence"/>
</dbReference>
<evidence type="ECO:0000256" key="2">
    <source>
        <dbReference type="ARBA" id="ARBA00006012"/>
    </source>
</evidence>
<keyword evidence="3" id="KW-0813">Transport</keyword>
<feature type="transmembrane region" description="Helical" evidence="9">
    <location>
        <begin position="754"/>
        <end position="775"/>
    </location>
</feature>